<evidence type="ECO:0000259" key="3">
    <source>
        <dbReference type="PROSITE" id="PS50053"/>
    </source>
</evidence>
<keyword evidence="1" id="KW-0833">Ubl conjugation pathway</keyword>
<keyword evidence="2" id="KW-0732">Signal</keyword>
<dbReference type="EMBL" id="VRMN01000003">
    <property type="protein sequence ID" value="KAA8495353.1"/>
    <property type="molecule type" value="Genomic_DNA"/>
</dbReference>
<dbReference type="SUPFAM" id="SSF54236">
    <property type="entry name" value="Ubiquitin-like"/>
    <property type="match status" value="1"/>
</dbReference>
<dbReference type="PROSITE" id="PS50053">
    <property type="entry name" value="UBIQUITIN_2"/>
    <property type="match status" value="1"/>
</dbReference>
<evidence type="ECO:0000313" key="5">
    <source>
        <dbReference type="Proteomes" id="UP000324585"/>
    </source>
</evidence>
<comment type="caution">
    <text evidence="4">The sequence shown here is derived from an EMBL/GenBank/DDBJ whole genome shotgun (WGS) entry which is preliminary data.</text>
</comment>
<evidence type="ECO:0000313" key="4">
    <source>
        <dbReference type="EMBL" id="KAA8495353.1"/>
    </source>
</evidence>
<dbReference type="InterPro" id="IPR039732">
    <property type="entry name" value="Hub1/Ubl5"/>
</dbReference>
<feature type="chain" id="PRO_5023815985" evidence="2">
    <location>
        <begin position="19"/>
        <end position="82"/>
    </location>
</feature>
<dbReference type="Gene3D" id="3.10.20.90">
    <property type="entry name" value="Phosphatidylinositol 3-kinase Catalytic Subunit, Chain A, domain 1"/>
    <property type="match status" value="1"/>
</dbReference>
<feature type="domain" description="Ubiquitin-like" evidence="3">
    <location>
        <begin position="13"/>
        <end position="82"/>
    </location>
</feature>
<feature type="signal peptide" evidence="2">
    <location>
        <begin position="1"/>
        <end position="18"/>
    </location>
</feature>
<dbReference type="InterPro" id="IPR029071">
    <property type="entry name" value="Ubiquitin-like_domsf"/>
</dbReference>
<dbReference type="Pfam" id="PF00240">
    <property type="entry name" value="ubiquitin"/>
    <property type="match status" value="1"/>
</dbReference>
<evidence type="ECO:0000256" key="2">
    <source>
        <dbReference type="SAM" id="SignalP"/>
    </source>
</evidence>
<dbReference type="AlphaFoldDB" id="A0A5J4YXG4"/>
<reference evidence="5" key="1">
    <citation type="journal article" date="2019" name="Nat. Commun.">
        <title>Expansion of phycobilisome linker gene families in mesophilic red algae.</title>
        <authorList>
            <person name="Lee J."/>
            <person name="Kim D."/>
            <person name="Bhattacharya D."/>
            <person name="Yoon H.S."/>
        </authorList>
    </citation>
    <scope>NUCLEOTIDE SEQUENCE [LARGE SCALE GENOMIC DNA]</scope>
    <source>
        <strain evidence="5">CCMP 1328</strain>
    </source>
</reference>
<keyword evidence="5" id="KW-1185">Reference proteome</keyword>
<organism evidence="4 5">
    <name type="scientific">Porphyridium purpureum</name>
    <name type="common">Red alga</name>
    <name type="synonym">Porphyridium cruentum</name>
    <dbReference type="NCBI Taxonomy" id="35688"/>
    <lineage>
        <taxon>Eukaryota</taxon>
        <taxon>Rhodophyta</taxon>
        <taxon>Bangiophyceae</taxon>
        <taxon>Porphyridiales</taxon>
        <taxon>Porphyridiaceae</taxon>
        <taxon>Porphyridium</taxon>
    </lineage>
</organism>
<protein>
    <submittedName>
        <fullName evidence="4">Ubiquitin-like protein 5</fullName>
    </submittedName>
</protein>
<name>A0A5J4YXG4_PORPP</name>
<proteinExistence type="predicted"/>
<evidence type="ECO:0000256" key="1">
    <source>
        <dbReference type="ARBA" id="ARBA00022786"/>
    </source>
</evidence>
<dbReference type="InterPro" id="IPR000626">
    <property type="entry name" value="Ubiquitin-like_dom"/>
</dbReference>
<gene>
    <name evidence="4" type="ORF">FVE85_1508</name>
</gene>
<sequence>MPAHWAKGLTYLISLALASFVLFTVKCNPDDTIGDLKRMLSLLTGTRADKIRIQKGYIVYKDHVSLQDYEISHGSSLEMYYQ</sequence>
<accession>A0A5J4YXG4</accession>
<dbReference type="OrthoDB" id="3881at2759"/>
<dbReference type="PANTHER" id="PTHR13042">
    <property type="entry name" value="UBIQUITIN-LIKE PROTEIN 5"/>
    <property type="match status" value="1"/>
</dbReference>
<dbReference type="Proteomes" id="UP000324585">
    <property type="component" value="Unassembled WGS sequence"/>
</dbReference>